<dbReference type="OrthoDB" id="4326323at2"/>
<dbReference type="SMART" id="SM00220">
    <property type="entry name" value="S_TKc"/>
    <property type="match status" value="1"/>
</dbReference>
<dbReference type="GO" id="GO:0004674">
    <property type="term" value="F:protein serine/threonine kinase activity"/>
    <property type="evidence" value="ECO:0007669"/>
    <property type="project" value="UniProtKB-KW"/>
</dbReference>
<dbReference type="PANTHER" id="PTHR43289">
    <property type="entry name" value="MITOGEN-ACTIVATED PROTEIN KINASE KINASE KINASE 20-RELATED"/>
    <property type="match status" value="1"/>
</dbReference>
<evidence type="ECO:0000256" key="6">
    <source>
        <dbReference type="SAM" id="MobiDB-lite"/>
    </source>
</evidence>
<dbReference type="InterPro" id="IPR011009">
    <property type="entry name" value="Kinase-like_dom_sf"/>
</dbReference>
<keyword evidence="9" id="KW-0723">Serine/threonine-protein kinase</keyword>
<dbReference type="CDD" id="cd14014">
    <property type="entry name" value="STKc_PknB_like"/>
    <property type="match status" value="1"/>
</dbReference>
<dbReference type="PANTHER" id="PTHR43289:SF34">
    <property type="entry name" value="SERINE_THREONINE-PROTEIN KINASE YBDM-RELATED"/>
    <property type="match status" value="1"/>
</dbReference>
<keyword evidence="3 9" id="KW-0418">Kinase</keyword>
<feature type="region of interest" description="Disordered" evidence="6">
    <location>
        <begin position="367"/>
        <end position="402"/>
    </location>
</feature>
<evidence type="ECO:0000259" key="8">
    <source>
        <dbReference type="PROSITE" id="PS50011"/>
    </source>
</evidence>
<dbReference type="AlphaFoldDB" id="A0A4R0GS55"/>
<accession>A0A4R0GS55</accession>
<evidence type="ECO:0000313" key="9">
    <source>
        <dbReference type="EMBL" id="TCC00507.1"/>
    </source>
</evidence>
<evidence type="ECO:0000256" key="7">
    <source>
        <dbReference type="SAM" id="Phobius"/>
    </source>
</evidence>
<evidence type="ECO:0000256" key="1">
    <source>
        <dbReference type="ARBA" id="ARBA00022679"/>
    </source>
</evidence>
<protein>
    <submittedName>
        <fullName evidence="9">Serine/threonine protein kinase</fullName>
    </submittedName>
</protein>
<sequence length="557" mass="58108">MNQPLRPGDPVRLGDYHLLGRLGEGGMGEVFLARSGQGRQVAIKMIRPDFSDDHEFRARFRSEVNQARQVPPFCTAEVLDADPDHDPPYLVVEYVDGPSLAQVIRVQGPLGAGALHSMAVGVATALAAIHGAGVIHRDLKPGNVLVALGGIKVIDFGLARTFEATSQHTRTNQMVGTIAYMAPERFETGRNRTVGPAADIFAWGAMVAYAATGRNPFGADSGAAMAMRILSQPPDLTGLAGPLRGLVERALAKDPADRPTARTLLDELLVSAPSASAARTMLADAASALTLRAADPLASTMDGARAPGREGADPDRSPPRVPGRVFGGRTARRRNQLLVLTAVAVAAALAVPTFVFGPQLLSGLSGDAAPTSTGPARSGSSADLTSTGEGGPSATPSAGVTGILSGKRRTMLHIAEIDRNLSMNYRGEVRVGDGTGPEALFVLEPSGGSDYMIKSLNPEIDDPSCLGVKAQPDGLSTLVAADCVAGPATLFSVARAELFAIVPSGGVEDDQGRPTHVLHNGEHGFVQWSRSRKVIYLDAVGYGTLDTTFSLVDRGAL</sequence>
<dbReference type="InterPro" id="IPR000719">
    <property type="entry name" value="Prot_kinase_dom"/>
</dbReference>
<name>A0A4R0GS55_9ACTN</name>
<evidence type="ECO:0000256" key="2">
    <source>
        <dbReference type="ARBA" id="ARBA00022741"/>
    </source>
</evidence>
<keyword evidence="7" id="KW-1133">Transmembrane helix</keyword>
<dbReference type="Gene3D" id="3.30.200.20">
    <property type="entry name" value="Phosphorylase Kinase, domain 1"/>
    <property type="match status" value="1"/>
</dbReference>
<feature type="transmembrane region" description="Helical" evidence="7">
    <location>
        <begin position="337"/>
        <end position="357"/>
    </location>
</feature>
<dbReference type="EMBL" id="SJJR01000001">
    <property type="protein sequence ID" value="TCC00507.1"/>
    <property type="molecule type" value="Genomic_DNA"/>
</dbReference>
<dbReference type="PROSITE" id="PS00108">
    <property type="entry name" value="PROTEIN_KINASE_ST"/>
    <property type="match status" value="1"/>
</dbReference>
<dbReference type="RefSeq" id="WP_131300158.1">
    <property type="nucleotide sequence ID" value="NZ_SJJR01000001.1"/>
</dbReference>
<dbReference type="Gene3D" id="1.10.510.10">
    <property type="entry name" value="Transferase(Phosphotransferase) domain 1"/>
    <property type="match status" value="1"/>
</dbReference>
<keyword evidence="2 5" id="KW-0547">Nucleotide-binding</keyword>
<keyword evidence="10" id="KW-1185">Reference proteome</keyword>
<gene>
    <name evidence="9" type="ORF">E0H26_02145</name>
</gene>
<feature type="compositionally biased region" description="Basic and acidic residues" evidence="6">
    <location>
        <begin position="307"/>
        <end position="318"/>
    </location>
</feature>
<feature type="binding site" evidence="5">
    <location>
        <position position="44"/>
    </location>
    <ligand>
        <name>ATP</name>
        <dbReference type="ChEBI" id="CHEBI:30616"/>
    </ligand>
</feature>
<keyword evidence="1" id="KW-0808">Transferase</keyword>
<dbReference type="PROSITE" id="PS50011">
    <property type="entry name" value="PROTEIN_KINASE_DOM"/>
    <property type="match status" value="1"/>
</dbReference>
<evidence type="ECO:0000256" key="5">
    <source>
        <dbReference type="PROSITE-ProRule" id="PRU10141"/>
    </source>
</evidence>
<dbReference type="Pfam" id="PF00069">
    <property type="entry name" value="Pkinase"/>
    <property type="match status" value="1"/>
</dbReference>
<evidence type="ECO:0000256" key="3">
    <source>
        <dbReference type="ARBA" id="ARBA00022777"/>
    </source>
</evidence>
<reference evidence="9 10" key="1">
    <citation type="submission" date="2019-02" db="EMBL/GenBank/DDBJ databases">
        <title>Jishengella sp. nov., isolated from a root of Zingiber montanum.</title>
        <authorList>
            <person name="Kuncharoen N."/>
            <person name="Kudo T."/>
            <person name="Masahiro Y."/>
            <person name="Ohkuma M."/>
            <person name="Tanasupawat S."/>
        </authorList>
    </citation>
    <scope>NUCLEOTIDE SEQUENCE [LARGE SCALE GENOMIC DNA]</scope>
    <source>
        <strain evidence="9 10">PLAI 1-1</strain>
    </source>
</reference>
<proteinExistence type="predicted"/>
<feature type="domain" description="Protein kinase" evidence="8">
    <location>
        <begin position="16"/>
        <end position="270"/>
    </location>
</feature>
<keyword evidence="4 5" id="KW-0067">ATP-binding</keyword>
<dbReference type="InterPro" id="IPR008271">
    <property type="entry name" value="Ser/Thr_kinase_AS"/>
</dbReference>
<dbReference type="InterPro" id="IPR017441">
    <property type="entry name" value="Protein_kinase_ATP_BS"/>
</dbReference>
<feature type="compositionally biased region" description="Polar residues" evidence="6">
    <location>
        <begin position="370"/>
        <end position="387"/>
    </location>
</feature>
<keyword evidence="7" id="KW-0812">Transmembrane</keyword>
<dbReference type="GO" id="GO:0005524">
    <property type="term" value="F:ATP binding"/>
    <property type="evidence" value="ECO:0007669"/>
    <property type="project" value="UniProtKB-UniRule"/>
</dbReference>
<dbReference type="Proteomes" id="UP000292274">
    <property type="component" value="Unassembled WGS sequence"/>
</dbReference>
<evidence type="ECO:0000313" key="10">
    <source>
        <dbReference type="Proteomes" id="UP000292274"/>
    </source>
</evidence>
<comment type="caution">
    <text evidence="9">The sequence shown here is derived from an EMBL/GenBank/DDBJ whole genome shotgun (WGS) entry which is preliminary data.</text>
</comment>
<feature type="region of interest" description="Disordered" evidence="6">
    <location>
        <begin position="299"/>
        <end position="328"/>
    </location>
</feature>
<organism evidence="9 10">
    <name type="scientific">Micromonospora zingiberis</name>
    <dbReference type="NCBI Taxonomy" id="2053011"/>
    <lineage>
        <taxon>Bacteria</taxon>
        <taxon>Bacillati</taxon>
        <taxon>Actinomycetota</taxon>
        <taxon>Actinomycetes</taxon>
        <taxon>Micromonosporales</taxon>
        <taxon>Micromonosporaceae</taxon>
        <taxon>Micromonospora</taxon>
    </lineage>
</organism>
<evidence type="ECO:0000256" key="4">
    <source>
        <dbReference type="ARBA" id="ARBA00022840"/>
    </source>
</evidence>
<keyword evidence="7" id="KW-0472">Membrane</keyword>
<dbReference type="SUPFAM" id="SSF56112">
    <property type="entry name" value="Protein kinase-like (PK-like)"/>
    <property type="match status" value="1"/>
</dbReference>
<dbReference type="PROSITE" id="PS00107">
    <property type="entry name" value="PROTEIN_KINASE_ATP"/>
    <property type="match status" value="1"/>
</dbReference>